<evidence type="ECO:0000256" key="1">
    <source>
        <dbReference type="SAM" id="SignalP"/>
    </source>
</evidence>
<sequence length="417" mass="46080">MMKRKRWLPFVVVLLLVPLGPSLPAGAVQPGSDAFWRVWARTDKPVSDLQVSRTWMWGPSAFSAAMQESYAEGSNGLRIVQYFDKSRMEITDPAADPESIWYVTNGLLVVEMVTGKLKLGNTAFEQRAPAELNVAGDTDDPGAPTYATFGRLVRLPPLPDGVLIVQHLQHDGTITERPELGAFGVVTAYYVPETGHQVASPFWDFMTSGGLVYEDGLSRLAPLFQDPFYATGFPISEAYWATVNVGGVRRTVLIQCFERRCLTYTPDNPEGWKVEAGNVGQHYFRWRYAMDIPGEPPLIQNVHEPLGPTPYMLVASELGGQAALAFGNQSPYALEVTIEGPVHQVLTLGGCQDCPIYPPGSGRVTCREDLRWHGLILPPGNYLIWVRWLEGEVPPLGGYWTLVANADYGGNCFYIVQ</sequence>
<name>A0A831TD11_9BACT</name>
<feature type="chain" id="PRO_5032922637" evidence="1">
    <location>
        <begin position="28"/>
        <end position="417"/>
    </location>
</feature>
<accession>A0A831TD11</accession>
<feature type="signal peptide" evidence="1">
    <location>
        <begin position="1"/>
        <end position="27"/>
    </location>
</feature>
<comment type="caution">
    <text evidence="2">The sequence shown here is derived from an EMBL/GenBank/DDBJ whole genome shotgun (WGS) entry which is preliminary data.</text>
</comment>
<organism evidence="2">
    <name type="scientific">Thermorudis peleae</name>
    <dbReference type="NCBI Taxonomy" id="1382356"/>
    <lineage>
        <taxon>Bacteria</taxon>
        <taxon>Pseudomonadati</taxon>
        <taxon>Thermomicrobiota</taxon>
        <taxon>Thermomicrobia</taxon>
        <taxon>Thermomicrobia incertae sedis</taxon>
        <taxon>Thermorudis</taxon>
    </lineage>
</organism>
<dbReference type="EMBL" id="DSIY01000007">
    <property type="protein sequence ID" value="HEG89885.1"/>
    <property type="molecule type" value="Genomic_DNA"/>
</dbReference>
<proteinExistence type="predicted"/>
<reference evidence="2" key="1">
    <citation type="journal article" date="2020" name="mSystems">
        <title>Genome- and Community-Level Interaction Insights into Carbon Utilization and Element Cycling Functions of Hydrothermarchaeota in Hydrothermal Sediment.</title>
        <authorList>
            <person name="Zhou Z."/>
            <person name="Liu Y."/>
            <person name="Xu W."/>
            <person name="Pan J."/>
            <person name="Luo Z.H."/>
            <person name="Li M."/>
        </authorList>
    </citation>
    <scope>NUCLEOTIDE SEQUENCE [LARGE SCALE GENOMIC DNA]</scope>
    <source>
        <strain evidence="2">SpSt-210</strain>
    </source>
</reference>
<protein>
    <submittedName>
        <fullName evidence="2">Uncharacterized protein</fullName>
    </submittedName>
</protein>
<gene>
    <name evidence="2" type="ORF">ENP34_00325</name>
</gene>
<dbReference type="AlphaFoldDB" id="A0A831TD11"/>
<keyword evidence="1" id="KW-0732">Signal</keyword>
<evidence type="ECO:0000313" key="2">
    <source>
        <dbReference type="EMBL" id="HEG89885.1"/>
    </source>
</evidence>